<feature type="transmembrane region" description="Helical" evidence="9">
    <location>
        <begin position="585"/>
        <end position="607"/>
    </location>
</feature>
<feature type="transmembrane region" description="Helical" evidence="9">
    <location>
        <begin position="644"/>
        <end position="664"/>
    </location>
</feature>
<feature type="transmembrane region" description="Helical" evidence="9">
    <location>
        <begin position="863"/>
        <end position="883"/>
    </location>
</feature>
<dbReference type="InterPro" id="IPR049278">
    <property type="entry name" value="MS_channel_C"/>
</dbReference>
<feature type="transmembrane region" description="Helical" evidence="9">
    <location>
        <begin position="813"/>
        <end position="837"/>
    </location>
</feature>
<dbReference type="SUPFAM" id="SSF50182">
    <property type="entry name" value="Sm-like ribonucleoproteins"/>
    <property type="match status" value="1"/>
</dbReference>
<keyword evidence="6 9" id="KW-0472">Membrane</keyword>
<dbReference type="InterPro" id="IPR052702">
    <property type="entry name" value="MscS-like_channel"/>
</dbReference>
<dbReference type="SUPFAM" id="SSF82689">
    <property type="entry name" value="Mechanosensitive channel protein MscS (YggB), C-terminal domain"/>
    <property type="match status" value="1"/>
</dbReference>
<feature type="chain" id="PRO_5002244867" description="Mechanosensitive ion channel inner membrane domain-containing protein" evidence="10">
    <location>
        <begin position="24"/>
        <end position="1202"/>
    </location>
</feature>
<dbReference type="GO" id="GO:0005886">
    <property type="term" value="C:plasma membrane"/>
    <property type="evidence" value="ECO:0007669"/>
    <property type="project" value="UniProtKB-SubCell"/>
</dbReference>
<dbReference type="InterPro" id="IPR006685">
    <property type="entry name" value="MscS_channel_2nd"/>
</dbReference>
<dbReference type="PANTHER" id="PTHR30347">
    <property type="entry name" value="POTASSIUM CHANNEL RELATED"/>
    <property type="match status" value="1"/>
</dbReference>
<evidence type="ECO:0000256" key="5">
    <source>
        <dbReference type="ARBA" id="ARBA00022989"/>
    </source>
</evidence>
<feature type="compositionally biased region" description="Basic and acidic residues" evidence="8">
    <location>
        <begin position="187"/>
        <end position="197"/>
    </location>
</feature>
<name>A0A0D2JDR1_9BACT</name>
<dbReference type="STRING" id="1306947.J120_02240"/>
<feature type="signal peptide" evidence="10">
    <location>
        <begin position="1"/>
        <end position="23"/>
    </location>
</feature>
<keyword evidence="14" id="KW-1185">Reference proteome</keyword>
<dbReference type="GO" id="GO:0055085">
    <property type="term" value="P:transmembrane transport"/>
    <property type="evidence" value="ECO:0007669"/>
    <property type="project" value="InterPro"/>
</dbReference>
<feature type="coiled-coil region" evidence="7">
    <location>
        <begin position="307"/>
        <end position="334"/>
    </location>
</feature>
<proteinExistence type="inferred from homology"/>
<dbReference type="InterPro" id="IPR023408">
    <property type="entry name" value="MscS_beta-dom_sf"/>
</dbReference>
<comment type="caution">
    <text evidence="13">The sequence shown here is derived from an EMBL/GenBank/DDBJ whole genome shotgun (WGS) entry which is preliminary data.</text>
</comment>
<feature type="transmembrane region" description="Helical" evidence="9">
    <location>
        <begin position="670"/>
        <end position="691"/>
    </location>
</feature>
<evidence type="ECO:0000259" key="11">
    <source>
        <dbReference type="Pfam" id="PF00924"/>
    </source>
</evidence>
<dbReference type="Pfam" id="PF21082">
    <property type="entry name" value="MS_channel_3rd"/>
    <property type="match status" value="1"/>
</dbReference>
<feature type="transmembrane region" description="Helical" evidence="9">
    <location>
        <begin position="922"/>
        <end position="944"/>
    </location>
</feature>
<feature type="transmembrane region" description="Helical" evidence="9">
    <location>
        <begin position="972"/>
        <end position="996"/>
    </location>
</feature>
<comment type="subcellular location">
    <subcellularLocation>
        <location evidence="1">Cell membrane</location>
        <topology evidence="1">Multi-pass membrane protein</topology>
    </subcellularLocation>
</comment>
<accession>A0A0D2JDR1</accession>
<dbReference type="InterPro" id="IPR010920">
    <property type="entry name" value="LSM_dom_sf"/>
</dbReference>
<evidence type="ECO:0000256" key="1">
    <source>
        <dbReference type="ARBA" id="ARBA00004651"/>
    </source>
</evidence>
<keyword evidence="5 9" id="KW-1133">Transmembrane helix</keyword>
<evidence type="ECO:0008006" key="15">
    <source>
        <dbReference type="Google" id="ProtNLM"/>
    </source>
</evidence>
<dbReference type="InterPro" id="IPR011066">
    <property type="entry name" value="MscS_channel_C_sf"/>
</dbReference>
<dbReference type="eggNOG" id="COG3264">
    <property type="taxonomic scope" value="Bacteria"/>
</dbReference>
<dbReference type="Gene3D" id="3.30.70.100">
    <property type="match status" value="1"/>
</dbReference>
<dbReference type="PANTHER" id="PTHR30347:SF1">
    <property type="entry name" value="MECHANOSENSITIVE CHANNEL MSCK"/>
    <property type="match status" value="1"/>
</dbReference>
<organism evidence="13 14">
    <name type="scientific">candidate division TM6 bacterium JCVI TM6SC1</name>
    <dbReference type="NCBI Taxonomy" id="1306947"/>
    <lineage>
        <taxon>Bacteria</taxon>
        <taxon>Candidatus Babelota</taxon>
        <taxon>Vermiphilus</taxon>
    </lineage>
</organism>
<dbReference type="EMBL" id="ARQD01000002">
    <property type="protein sequence ID" value="KIX85141.1"/>
    <property type="molecule type" value="Genomic_DNA"/>
</dbReference>
<dbReference type="Gene3D" id="2.30.30.60">
    <property type="match status" value="1"/>
</dbReference>
<keyword evidence="4 9" id="KW-0812">Transmembrane</keyword>
<feature type="domain" description="Mechanosensitive ion channel MscS C-terminal" evidence="12">
    <location>
        <begin position="1086"/>
        <end position="1169"/>
    </location>
</feature>
<evidence type="ECO:0000313" key="13">
    <source>
        <dbReference type="EMBL" id="KIX85141.1"/>
    </source>
</evidence>
<dbReference type="Pfam" id="PF00924">
    <property type="entry name" value="MS_channel_2nd"/>
    <property type="match status" value="1"/>
</dbReference>
<evidence type="ECO:0000256" key="8">
    <source>
        <dbReference type="SAM" id="MobiDB-lite"/>
    </source>
</evidence>
<keyword evidence="10" id="KW-0732">Signal</keyword>
<keyword evidence="7" id="KW-0175">Coiled coil</keyword>
<feature type="transmembrane region" description="Helical" evidence="9">
    <location>
        <begin position="711"/>
        <end position="732"/>
    </location>
</feature>
<evidence type="ECO:0000256" key="2">
    <source>
        <dbReference type="ARBA" id="ARBA00008017"/>
    </source>
</evidence>
<keyword evidence="3" id="KW-1003">Cell membrane</keyword>
<evidence type="ECO:0000256" key="9">
    <source>
        <dbReference type="SAM" id="Phobius"/>
    </source>
</evidence>
<gene>
    <name evidence="13" type="ORF">J120_02240</name>
</gene>
<evidence type="ECO:0000256" key="4">
    <source>
        <dbReference type="ARBA" id="ARBA00022692"/>
    </source>
</evidence>
<feature type="transmembrane region" description="Helical" evidence="9">
    <location>
        <begin position="744"/>
        <end position="762"/>
    </location>
</feature>
<feature type="domain" description="Mechanosensitive ion channel MscS" evidence="11">
    <location>
        <begin position="1010"/>
        <end position="1076"/>
    </location>
</feature>
<comment type="similarity">
    <text evidence="2">Belongs to the MscS (TC 1.A.23) family.</text>
</comment>
<protein>
    <recommendedName>
        <fullName evidence="15">Mechanosensitive ion channel inner membrane domain-containing protein</fullName>
    </recommendedName>
</protein>
<evidence type="ECO:0000256" key="3">
    <source>
        <dbReference type="ARBA" id="ARBA00022475"/>
    </source>
</evidence>
<evidence type="ECO:0000256" key="6">
    <source>
        <dbReference type="ARBA" id="ARBA00023136"/>
    </source>
</evidence>
<dbReference type="AlphaFoldDB" id="A0A0D2JDR1"/>
<feature type="coiled-coil region" evidence="7">
    <location>
        <begin position="51"/>
        <end position="125"/>
    </location>
</feature>
<feature type="region of interest" description="Disordered" evidence="8">
    <location>
        <begin position="187"/>
        <end position="222"/>
    </location>
</feature>
<feature type="transmembrane region" description="Helical" evidence="9">
    <location>
        <begin position="788"/>
        <end position="807"/>
    </location>
</feature>
<evidence type="ECO:0000259" key="12">
    <source>
        <dbReference type="Pfam" id="PF21082"/>
    </source>
</evidence>
<sequence>MNRIKVHISALVLILSQVFSSVAVDISDISKVLVPSVTDTKIFTSLSEEKKARLQERIQARQKANTQLDQDRVKRKEKVDRLRAQVEDINAEIRKGTASTTLTKTSKLLNELLNTQKEYQQIQNKRLDVMDQEIRLLEDYLKDTNFQAYAQQLIKIKKQYSFEDLHILYQQKLEKEQEIAALTEQDKNASAELENRRRAATSTLEEYTKRRSERESSESTMSPDERILWNLEQELFEDRKLLDELMISETEDKISLIKTKKFIARKQLEAIQELLPTIRSAITVKDTDIATARQDFERKRQASYSQRNNYYQEIEKIEADQKVYNQELEQLSRRYNIPVDAALETWTKNENNTPDSYPSYCEMGAAYDALLFVNRRKELLKAQLALEDEKINNDEFLLQIKETFSHLVNRQLASNDELTTEVKKYETIKARIKASRSAYQEQQRTAQDSLNLQKRANENLEQFRKRFETQTDVTLKKGKREHNRCLGLLTSASESIATQKNDLTHIVDIYGDIVTMLSNTLRQVDFVLAELGSVTIWQRPVNAISWDGALKIVPDIKAFWQDLSSWFVKKDALSLWGRIKSLFAYIWYALFRILFVAIVWIALLVGIRYGIEYIYGHAGTVARSRFSMRTLGYGVQMLTGYIRAYYIPLTVWLTFLLIGFLYPLDRHVYMLFYLVSIPYLIIMAQRAFKWFVRFNRYHDYVLLSRNYGKRVVFMASFLAYSTIIIFFFRRAFMFAEFQRSELPTILLAVNFIILQISLILLLSKEQIIHLIPIKTSFGEWLAGQVSKYYYLILVFIITIIILSNPYVGFGRLVWYIISHVIYTLAVLYFITVIYRWLKGTSSTLFFVTDEEVSKERFGSAKSWYSLFIITLLLICILIGLLSVSKLWGWPEAITRINSFSDIISWLKTPLIIEQKTASLESISLFTLLQILSFVGVGALVAFAFNRFVLGRVFDILLVDAGVQDAISSISRYLIILIAAILGFQAVGLGALMWALVGALILGISWVVKEPLADFLAYFILLVQRPLKIGDYIQVDDEVKGVVRKVTARAVVLRRKNSTTVVVPNTQILSKPFANWNYTSGYIAFDDITICVSYDADPYQVRDIFMSVLQNSPYILRNPKPIVRLENFGEYGFMFMIRGFLSSTYTLDQWDIASDLRFVMVKQLRDHGIKLALPIRFNLLMQAMPGMEPESHARESGQIHHKK</sequence>
<dbReference type="Proteomes" id="UP000032214">
    <property type="component" value="Unassembled WGS sequence"/>
</dbReference>
<evidence type="ECO:0000256" key="10">
    <source>
        <dbReference type="SAM" id="SignalP"/>
    </source>
</evidence>
<evidence type="ECO:0000256" key="7">
    <source>
        <dbReference type="SAM" id="Coils"/>
    </source>
</evidence>
<feature type="compositionally biased region" description="Basic and acidic residues" evidence="8">
    <location>
        <begin position="206"/>
        <end position="222"/>
    </location>
</feature>
<reference evidence="13 14" key="1">
    <citation type="journal article" date="2013" name="Proc. Natl. Acad. Sci. U.S.A.">
        <title>Candidate phylum TM6 genome recovered from a hospital sink biofilm provides genomic insights into this uncultivated phylum.</title>
        <authorList>
            <person name="McLean J.S."/>
            <person name="Lombardo M.J."/>
            <person name="Badger J.H."/>
            <person name="Edlund A."/>
            <person name="Novotny M."/>
            <person name="Yee-Greenbaum J."/>
            <person name="Vyahhi N."/>
            <person name="Hall A.P."/>
            <person name="Yang Y."/>
            <person name="Dupont C.L."/>
            <person name="Ziegler M.G."/>
            <person name="Chitsaz H."/>
            <person name="Allen A.E."/>
            <person name="Yooseph S."/>
            <person name="Tesler G."/>
            <person name="Pevzner P.A."/>
            <person name="Friedman R.M."/>
            <person name="Nealson K.H."/>
            <person name="Venter J.C."/>
            <person name="Lasken R.S."/>
        </authorList>
    </citation>
    <scope>NUCLEOTIDE SEQUENCE [LARGE SCALE GENOMIC DNA]</scope>
    <source>
        <strain evidence="13 14">TM6SC1</strain>
    </source>
</reference>
<evidence type="ECO:0000313" key="14">
    <source>
        <dbReference type="Proteomes" id="UP000032214"/>
    </source>
</evidence>